<dbReference type="AlphaFoldDB" id="A0A0B8ZPK2"/>
<reference evidence="2 3" key="1">
    <citation type="submission" date="2014-10" db="EMBL/GenBank/DDBJ databases">
        <title>Draft genome sequence of Novosphingobium subterraneum DSM 12447.</title>
        <authorList>
            <person name="Gan H.M."/>
            <person name="Gan H.Y."/>
            <person name="Savka M.A."/>
        </authorList>
    </citation>
    <scope>NUCLEOTIDE SEQUENCE [LARGE SCALE GENOMIC DNA]</scope>
    <source>
        <strain evidence="2 3">DSM 12447</strain>
    </source>
</reference>
<dbReference type="InterPro" id="IPR006311">
    <property type="entry name" value="TAT_signal"/>
</dbReference>
<dbReference type="Proteomes" id="UP000031338">
    <property type="component" value="Unassembled WGS sequence"/>
</dbReference>
<organism evidence="2 3">
    <name type="scientific">Novosphingobium subterraneum</name>
    <dbReference type="NCBI Taxonomy" id="48936"/>
    <lineage>
        <taxon>Bacteria</taxon>
        <taxon>Pseudomonadati</taxon>
        <taxon>Pseudomonadota</taxon>
        <taxon>Alphaproteobacteria</taxon>
        <taxon>Sphingomonadales</taxon>
        <taxon>Sphingomonadaceae</taxon>
        <taxon>Novosphingobium</taxon>
    </lineage>
</organism>
<gene>
    <name evidence="2" type="ORF">NJ75_02959</name>
</gene>
<keyword evidence="2" id="KW-0378">Hydrolase</keyword>
<dbReference type="InterPro" id="IPR029058">
    <property type="entry name" value="AB_hydrolase_fold"/>
</dbReference>
<dbReference type="PROSITE" id="PS51318">
    <property type="entry name" value="TAT"/>
    <property type="match status" value="1"/>
</dbReference>
<dbReference type="RefSeq" id="WP_039335690.1">
    <property type="nucleotide sequence ID" value="NZ_JRVC01000014.1"/>
</dbReference>
<dbReference type="PATRIC" id="fig|48936.3.peg.2974"/>
<evidence type="ECO:0000313" key="2">
    <source>
        <dbReference type="EMBL" id="KHS45033.1"/>
    </source>
</evidence>
<protein>
    <submittedName>
        <fullName evidence="2">Alpha/beta hydrolase family protein</fullName>
    </submittedName>
</protein>
<comment type="caution">
    <text evidence="2">The sequence shown here is derived from an EMBL/GenBank/DDBJ whole genome shotgun (WGS) entry which is preliminary data.</text>
</comment>
<dbReference type="Gene3D" id="3.40.50.1820">
    <property type="entry name" value="alpha/beta hydrolase"/>
    <property type="match status" value="1"/>
</dbReference>
<dbReference type="STRING" id="48936.NJ75_02959"/>
<sequence>MAGFPINRRGLLVGAGALVASARLGAMAARPAAERQFTLTGPGGREIRVSEWKPRGKAKALVLFSHGAASSPRFYEAIFGPWLAAGFHILAPLHVDSIEHPRTKDYPGLASWKARLEDMRVLSAHVGKRPWIAAGHSYGGLVALTMGGAAAVPPQGWSGPMRDPNARAVVAYSPPAPIPVLCTAEGYGKIAVPAVVQTGTKDIVPGITSTDGDGWRGHLVPYEAAAPGGNRYGLVLEGVDHYFGGAICRYDLPGPKQLDRLADAARISALFVDAYGRGEKAAAKRLDAMLTDRLPVMLLRK</sequence>
<evidence type="ECO:0000256" key="1">
    <source>
        <dbReference type="SAM" id="SignalP"/>
    </source>
</evidence>
<dbReference type="EMBL" id="JRVC01000014">
    <property type="protein sequence ID" value="KHS45033.1"/>
    <property type="molecule type" value="Genomic_DNA"/>
</dbReference>
<name>A0A0B8ZPK2_9SPHN</name>
<keyword evidence="1" id="KW-0732">Signal</keyword>
<feature type="chain" id="PRO_5002126918" evidence="1">
    <location>
        <begin position="29"/>
        <end position="301"/>
    </location>
</feature>
<accession>A0A0B8ZPK2</accession>
<keyword evidence="3" id="KW-1185">Reference proteome</keyword>
<feature type="signal peptide" evidence="1">
    <location>
        <begin position="1"/>
        <end position="28"/>
    </location>
</feature>
<evidence type="ECO:0000313" key="3">
    <source>
        <dbReference type="Proteomes" id="UP000031338"/>
    </source>
</evidence>
<proteinExistence type="predicted"/>
<dbReference type="SUPFAM" id="SSF53474">
    <property type="entry name" value="alpha/beta-Hydrolases"/>
    <property type="match status" value="1"/>
</dbReference>
<dbReference type="GO" id="GO:0016787">
    <property type="term" value="F:hydrolase activity"/>
    <property type="evidence" value="ECO:0007669"/>
    <property type="project" value="UniProtKB-KW"/>
</dbReference>